<name>A0A834SEQ3_9FABA</name>
<accession>A0A834SEQ3</accession>
<sequence length="74" mass="8457">MKHKVPSFHSSSTTAQPRKKVSHVHIHYDHQMLLDCLISKDVGISCAKYLLRHRRFTIIVCAESMLSLSIPIKS</sequence>
<comment type="caution">
    <text evidence="1">The sequence shown here is derived from an EMBL/GenBank/DDBJ whole genome shotgun (WGS) entry which is preliminary data.</text>
</comment>
<evidence type="ECO:0000313" key="1">
    <source>
        <dbReference type="EMBL" id="KAF7802081.1"/>
    </source>
</evidence>
<proteinExistence type="predicted"/>
<organism evidence="1 2">
    <name type="scientific">Senna tora</name>
    <dbReference type="NCBI Taxonomy" id="362788"/>
    <lineage>
        <taxon>Eukaryota</taxon>
        <taxon>Viridiplantae</taxon>
        <taxon>Streptophyta</taxon>
        <taxon>Embryophyta</taxon>
        <taxon>Tracheophyta</taxon>
        <taxon>Spermatophyta</taxon>
        <taxon>Magnoliopsida</taxon>
        <taxon>eudicotyledons</taxon>
        <taxon>Gunneridae</taxon>
        <taxon>Pentapetalae</taxon>
        <taxon>rosids</taxon>
        <taxon>fabids</taxon>
        <taxon>Fabales</taxon>
        <taxon>Fabaceae</taxon>
        <taxon>Caesalpinioideae</taxon>
        <taxon>Cassia clade</taxon>
        <taxon>Senna</taxon>
    </lineage>
</organism>
<dbReference type="OrthoDB" id="8251209at2759"/>
<dbReference type="AlphaFoldDB" id="A0A834SEQ3"/>
<evidence type="ECO:0000313" key="2">
    <source>
        <dbReference type="Proteomes" id="UP000634136"/>
    </source>
</evidence>
<dbReference type="Proteomes" id="UP000634136">
    <property type="component" value="Unassembled WGS sequence"/>
</dbReference>
<gene>
    <name evidence="1" type="ORF">G2W53_041192</name>
</gene>
<protein>
    <submittedName>
        <fullName evidence="1">Uncharacterized protein</fullName>
    </submittedName>
</protein>
<keyword evidence="2" id="KW-1185">Reference proteome</keyword>
<reference evidence="1" key="1">
    <citation type="submission" date="2020-09" db="EMBL/GenBank/DDBJ databases">
        <title>Genome-Enabled Discovery of Anthraquinone Biosynthesis in Senna tora.</title>
        <authorList>
            <person name="Kang S.-H."/>
            <person name="Pandey R.P."/>
            <person name="Lee C.-M."/>
            <person name="Sim J.-S."/>
            <person name="Jeong J.-T."/>
            <person name="Choi B.-S."/>
            <person name="Jung M."/>
            <person name="Ginzburg D."/>
            <person name="Zhao K."/>
            <person name="Won S.Y."/>
            <person name="Oh T.-J."/>
            <person name="Yu Y."/>
            <person name="Kim N.-H."/>
            <person name="Lee O.R."/>
            <person name="Lee T.-H."/>
            <person name="Bashyal P."/>
            <person name="Kim T.-S."/>
            <person name="Lee W.-H."/>
            <person name="Kawkins C."/>
            <person name="Kim C.-K."/>
            <person name="Kim J.S."/>
            <person name="Ahn B.O."/>
            <person name="Rhee S.Y."/>
            <person name="Sohng J.K."/>
        </authorList>
    </citation>
    <scope>NUCLEOTIDE SEQUENCE</scope>
    <source>
        <tissue evidence="1">Leaf</tissue>
    </source>
</reference>
<dbReference type="EMBL" id="JAAIUW010000013">
    <property type="protein sequence ID" value="KAF7802081.1"/>
    <property type="molecule type" value="Genomic_DNA"/>
</dbReference>